<feature type="compositionally biased region" description="Polar residues" evidence="2">
    <location>
        <begin position="1125"/>
        <end position="1137"/>
    </location>
</feature>
<dbReference type="Gene3D" id="3.30.200.20">
    <property type="entry name" value="Phosphorylase Kinase, domain 1"/>
    <property type="match status" value="1"/>
</dbReference>
<keyword evidence="4" id="KW-0732">Signal</keyword>
<dbReference type="InterPro" id="IPR052321">
    <property type="entry name" value="PolyBind_ProtTraffic"/>
</dbReference>
<keyword evidence="3" id="KW-0472">Membrane</keyword>
<feature type="region of interest" description="Disordered" evidence="2">
    <location>
        <begin position="1026"/>
        <end position="1046"/>
    </location>
</feature>
<feature type="transmembrane region" description="Helical" evidence="3">
    <location>
        <begin position="993"/>
        <end position="1016"/>
    </location>
</feature>
<feature type="compositionally biased region" description="Gly residues" evidence="2">
    <location>
        <begin position="1516"/>
        <end position="1525"/>
    </location>
</feature>
<evidence type="ECO:0000256" key="1">
    <source>
        <dbReference type="ARBA" id="ARBA00022734"/>
    </source>
</evidence>
<dbReference type="GO" id="GO:0005524">
    <property type="term" value="F:ATP binding"/>
    <property type="evidence" value="ECO:0007669"/>
    <property type="project" value="InterPro"/>
</dbReference>
<feature type="region of interest" description="Disordered" evidence="2">
    <location>
        <begin position="1103"/>
        <end position="1142"/>
    </location>
</feature>
<comment type="caution">
    <text evidence="6">The sequence shown here is derived from an EMBL/GenBank/DDBJ whole genome shotgun (WGS) entry which is preliminary data.</text>
</comment>
<dbReference type="EMBL" id="JAEHOC010000078">
    <property type="protein sequence ID" value="KAG2423525.1"/>
    <property type="molecule type" value="Genomic_DNA"/>
</dbReference>
<dbReference type="PROSITE" id="PS00108">
    <property type="entry name" value="PROTEIN_KINASE_ST"/>
    <property type="match status" value="1"/>
</dbReference>
<evidence type="ECO:0000259" key="5">
    <source>
        <dbReference type="PROSITE" id="PS50011"/>
    </source>
</evidence>
<protein>
    <recommendedName>
        <fullName evidence="5">Protein kinase domain-containing protein</fullName>
    </recommendedName>
</protein>
<feature type="region of interest" description="Disordered" evidence="2">
    <location>
        <begin position="1207"/>
        <end position="1270"/>
    </location>
</feature>
<feature type="compositionally biased region" description="Pro residues" evidence="2">
    <location>
        <begin position="943"/>
        <end position="954"/>
    </location>
</feature>
<dbReference type="GO" id="GO:0030246">
    <property type="term" value="F:carbohydrate binding"/>
    <property type="evidence" value="ECO:0007669"/>
    <property type="project" value="UniProtKB-KW"/>
</dbReference>
<dbReference type="InterPro" id="IPR036404">
    <property type="entry name" value="Jacalin-like_lectin_dom_sf"/>
</dbReference>
<gene>
    <name evidence="6" type="ORF">HXX76_015273</name>
</gene>
<dbReference type="SUPFAM" id="SSF56112">
    <property type="entry name" value="Protein kinase-like (PK-like)"/>
    <property type="match status" value="1"/>
</dbReference>
<dbReference type="InterPro" id="IPR011009">
    <property type="entry name" value="Kinase-like_dom_sf"/>
</dbReference>
<keyword evidence="3" id="KW-0812">Transmembrane</keyword>
<dbReference type="PANTHER" id="PTHR33589:SF3">
    <property type="entry name" value="ZYMOGEN GRANULE MEMBRANE PROTEIN 16-LIKE"/>
    <property type="match status" value="1"/>
</dbReference>
<keyword evidence="7" id="KW-1185">Reference proteome</keyword>
<dbReference type="Gene3D" id="2.100.10.30">
    <property type="entry name" value="Jacalin-like lectin domain"/>
    <property type="match status" value="2"/>
</dbReference>
<feature type="chain" id="PRO_5032459387" description="Protein kinase domain-containing protein" evidence="4">
    <location>
        <begin position="20"/>
        <end position="1766"/>
    </location>
</feature>
<feature type="region of interest" description="Disordered" evidence="2">
    <location>
        <begin position="943"/>
        <end position="988"/>
    </location>
</feature>
<evidence type="ECO:0000256" key="3">
    <source>
        <dbReference type="SAM" id="Phobius"/>
    </source>
</evidence>
<dbReference type="GO" id="GO:0004672">
    <property type="term" value="F:protein kinase activity"/>
    <property type="evidence" value="ECO:0007669"/>
    <property type="project" value="InterPro"/>
</dbReference>
<keyword evidence="1" id="KW-0430">Lectin</keyword>
<evidence type="ECO:0000313" key="7">
    <source>
        <dbReference type="Proteomes" id="UP000650467"/>
    </source>
</evidence>
<organism evidence="6 7">
    <name type="scientific">Chlamydomonas incerta</name>
    <dbReference type="NCBI Taxonomy" id="51695"/>
    <lineage>
        <taxon>Eukaryota</taxon>
        <taxon>Viridiplantae</taxon>
        <taxon>Chlorophyta</taxon>
        <taxon>core chlorophytes</taxon>
        <taxon>Chlorophyceae</taxon>
        <taxon>CS clade</taxon>
        <taxon>Chlamydomonadales</taxon>
        <taxon>Chlamydomonadaceae</taxon>
        <taxon>Chlamydomonas</taxon>
    </lineage>
</organism>
<dbReference type="Gene3D" id="1.10.510.10">
    <property type="entry name" value="Transferase(Phosphotransferase) domain 1"/>
    <property type="match status" value="1"/>
</dbReference>
<evidence type="ECO:0000256" key="2">
    <source>
        <dbReference type="SAM" id="MobiDB-lite"/>
    </source>
</evidence>
<evidence type="ECO:0000256" key="4">
    <source>
        <dbReference type="SAM" id="SignalP"/>
    </source>
</evidence>
<sequence length="1766" mass="178651">MLALVLLASSFMFSRTAIADDTSVIADETYVDQVPPSPAAVPSKIWKPIPFQLDGIDYVLYFEPMTFVDAVATCAGTGLLPGGRPGSLLLMEGLAHMFQHAAIARPDIANAIIEGYGLIADPAQLNCNLWVWDTAQVCRAFWFDVANSMFINADVSCDWLLGFTCVDAEAAERSGWQTSLPWYRSYLASRAQPSPAVALGPGAWGWSLAAGEAVGSFSPPPSITAAFNSTPALWQDGPPVSMLYRGGGHNLYALVPVQDSAIPLAWYLSANQRTILSANASLYWGFYEPTKDRGSSFEMKSAIVGGHDYVVSVQGCYLPGVQLERLYFVTRTGRSIQFGRGYCTAWFRQDAPPGGYLAGLAGWAVNQTLWPTVGPPYDIDVSYIYQIRPIWAVPPGGTSPPPMSVDLPPQLPAGGGACPLSRPPVFTSSRQYGMPGECGAATGAVCNSNQCCGAMIWGKNRMYASCGTDVTPCQTGCMAGYGMCGVLPEQPLLTFVRPPSPPLSSYAPLLLDASNTPLVVNGSRVVNWTSTVTSPSAALAAAPLSGSNPHQPLPLLYFLKTDGAVTYAEALAYCNSSTHLGLSWEMVGLPDSLGFTVSGTMRRGAYTAIKDTVMWFLSHPAYVAAAPTYGCLRGKFGALTGATYDVSIVGPGPCGITAAAMCRAVGLTSTNTSAALASQLRQLQQQSGAAAGSVSTSPWKSGRHAVWLSSKRGAGPFSSGSCGFALAAAPQLEAALIQQLASFTADAAAPAGASPLPANGGNATASGSTATAMASNSTVATASTVATYIGDFDVASSLPPLAGLSLSRASFSDNSSDASDLIAGLRLHLTTTSLLGPPAGAGSGGDTARAAGVASSGGWEGMALEPGEVVVAVSVCAGGFVERLVLHTSTGRLLTHAWGRHARCTRGFTEAAPAGGYLLGMAGHVGSYVEDLALAWGSPLSSPPPNLPPPPAPPVVDAATGGSAAGSTNTTSGTQQPSNASSGSSGSSNNTGIIVGAVVGGTALLAGLLAAALLLLRRRRRSQQQHLQHLQKAASGTASGSVGEGVKASMDARGSISSCGSEGGGGGTVAVVTTAAGAAAADAVAGAVIVELKPQRQAAVAGGTATSSTLPHADGSSGEGVALSPPSSGDVGQSPADSSSARASWVAGAATAAAGATGAVRHGATLGRPAGRTASGSQVAGLVSDADADLDLDGDLLGAPDSCTHGTSTHDLQARGGASGCGSGNRAQASAADSNGTATDGSTGGKPSIGSGGGSLAATTPRRGSAVGPSLTAQRVAADSSLTARGNLVPAHADRAMEVVLAPGVGGRAGSVVNLHTHLLQRKGSTAGLLVAGSQQADARSSTASGGALSPAAAPSSEQHDTRSGSAQNSSGRGKGSAAEPVNVIIDWSTVLGRGCSCVVYSGTLTLPPPEGPAGAEGVTIPVAVKLLMHLAAAAVEEGGGAGRAKPAGAADGDGAAAAVVPLAHRHPSAMPPELRGQLRMLQAEVAVLSRLDHPNIVKYYGACLDPTTTASGAAGAAGAGGSSGSGLPQISGSAGDPASAGSDKSGASPKIPPGMSSDMPFLVEELMHVPLSRVIHGREPDNPGAFLHDYGLVDILRICRDVANALAYLHPTVVHRDLKPANVLLDERGTAKVGDFGLARFKAGTLLATTNVEVGTTPYMAPENFAAGGEAAVSDKSDVFALGVLINEMVTRQRPWTGTRSAVVGYLVAIEGQRPAMAPADHPHCPPGLRSLIQRCWRQNPDERPSGAEIVKRLTLLLAEHAAAL</sequence>
<feature type="domain" description="Protein kinase" evidence="5">
    <location>
        <begin position="1386"/>
        <end position="1758"/>
    </location>
</feature>
<feature type="region of interest" description="Disordered" evidence="2">
    <location>
        <begin position="1513"/>
        <end position="1555"/>
    </location>
</feature>
<dbReference type="PANTHER" id="PTHR33589">
    <property type="entry name" value="OS11G0524900 PROTEIN"/>
    <property type="match status" value="1"/>
</dbReference>
<dbReference type="SUPFAM" id="SSF51101">
    <property type="entry name" value="Mannose-binding lectins"/>
    <property type="match status" value="2"/>
</dbReference>
<feature type="compositionally biased region" description="Polar residues" evidence="2">
    <location>
        <begin position="1225"/>
        <end position="1240"/>
    </location>
</feature>
<dbReference type="OrthoDB" id="540444at2759"/>
<evidence type="ECO:0000313" key="6">
    <source>
        <dbReference type="EMBL" id="KAG2423525.1"/>
    </source>
</evidence>
<dbReference type="SMART" id="SM00220">
    <property type="entry name" value="S_TKc"/>
    <property type="match status" value="1"/>
</dbReference>
<keyword evidence="3" id="KW-1133">Transmembrane helix</keyword>
<feature type="compositionally biased region" description="Low complexity" evidence="2">
    <location>
        <begin position="1341"/>
        <end position="1357"/>
    </location>
</feature>
<name>A0A835SMR7_CHLIN</name>
<dbReference type="InterPro" id="IPR000719">
    <property type="entry name" value="Prot_kinase_dom"/>
</dbReference>
<reference evidence="6" key="1">
    <citation type="journal article" date="2020" name="bioRxiv">
        <title>Comparative genomics of Chlamydomonas.</title>
        <authorList>
            <person name="Craig R.J."/>
            <person name="Hasan A.R."/>
            <person name="Ness R.W."/>
            <person name="Keightley P.D."/>
        </authorList>
    </citation>
    <scope>NUCLEOTIDE SEQUENCE</scope>
    <source>
        <strain evidence="6">SAG 7.73</strain>
    </source>
</reference>
<feature type="compositionally biased region" description="Low complexity" evidence="2">
    <location>
        <begin position="1532"/>
        <end position="1550"/>
    </location>
</feature>
<dbReference type="InterPro" id="IPR008271">
    <property type="entry name" value="Ser/Thr_kinase_AS"/>
</dbReference>
<dbReference type="PROSITE" id="PS50011">
    <property type="entry name" value="PROTEIN_KINASE_DOM"/>
    <property type="match status" value="1"/>
</dbReference>
<feature type="signal peptide" evidence="4">
    <location>
        <begin position="1"/>
        <end position="19"/>
    </location>
</feature>
<feature type="region of interest" description="Disordered" evidence="2">
    <location>
        <begin position="1340"/>
        <end position="1378"/>
    </location>
</feature>
<accession>A0A835SMR7</accession>
<dbReference type="Proteomes" id="UP000650467">
    <property type="component" value="Unassembled WGS sequence"/>
</dbReference>
<feature type="compositionally biased region" description="Low complexity" evidence="2">
    <location>
        <begin position="958"/>
        <end position="988"/>
    </location>
</feature>
<dbReference type="Pfam" id="PF00069">
    <property type="entry name" value="Pkinase"/>
    <property type="match status" value="1"/>
</dbReference>
<proteinExistence type="predicted"/>